<dbReference type="GO" id="GO:0030170">
    <property type="term" value="F:pyridoxal phosphate binding"/>
    <property type="evidence" value="ECO:0007669"/>
    <property type="project" value="InterPro"/>
</dbReference>
<dbReference type="Proteomes" id="UP000828236">
    <property type="component" value="Unassembled WGS sequence"/>
</dbReference>
<evidence type="ECO:0000256" key="1">
    <source>
        <dbReference type="SAM" id="Phobius"/>
    </source>
</evidence>
<reference evidence="4" key="4">
    <citation type="journal article" date="2022" name="Res Sq">
        <title>Comparative Genomics Reveals Insights into the Divergent Evolution of Astigmatic Mites and Household Pest Adaptations.</title>
        <authorList>
            <person name="Xiong Q."/>
            <person name="Wan A.T.-Y."/>
            <person name="Liu X.-Y."/>
            <person name="Fung C.S.-H."/>
            <person name="Xiao X."/>
            <person name="Malainual N."/>
            <person name="Hou J."/>
            <person name="Wang L."/>
            <person name="Wang M."/>
            <person name="Yang K."/>
            <person name="Cui Y."/>
            <person name="Leung E."/>
            <person name="Nong W."/>
            <person name="Shin S.-K."/>
            <person name="Au S."/>
            <person name="Jeong K.Y."/>
            <person name="Chew F.T."/>
            <person name="Hui J."/>
            <person name="Leung T.F."/>
            <person name="Tungtrongchitr A."/>
            <person name="Zhong N."/>
            <person name="Liu Z."/>
            <person name="Tsui S."/>
        </authorList>
    </citation>
    <scope>NUCLEOTIDE SEQUENCE</scope>
    <source>
        <strain evidence="4">Derf</strain>
        <tissue evidence="4">Whole organism</tissue>
    </source>
</reference>
<sequence>MNDIQRKIGLALTIVSGLIIFRSWIKKWRKGPPKIKKLIIYPIKSLRGFEVDHLDIVDTGVEWNGFHDRTMALVNAKNIMITQRMKPKLALITIQLEDEHIVLNAPGLETLKIPCFDDEKLITNDVISFDIWGQITEGYVCQKEFCEWFTRFLNIEIKLLRIGKDLKHRQSDVFGDLLDNRVVYQDGFPILMINDGSIDELNERLKGKLEVDYRRFRPNFLVENADAYEEDEWNKIRINNLEYYMPKPCDRCVLPTVDPDTGVLNPEMEPLKTLKTYRIQEKWTKKAPMFGINLIPKANGKIFIGDPLEIIGL</sequence>
<dbReference type="EMBL" id="ASGP02000003">
    <property type="protein sequence ID" value="KAH9516766.1"/>
    <property type="molecule type" value="Genomic_DNA"/>
</dbReference>
<dbReference type="InterPro" id="IPR005302">
    <property type="entry name" value="MoCF_Sase_C"/>
</dbReference>
<evidence type="ECO:0000259" key="2">
    <source>
        <dbReference type="PROSITE" id="PS51340"/>
    </source>
</evidence>
<reference evidence="3" key="2">
    <citation type="submission" date="2020-06" db="EMBL/GenBank/DDBJ databases">
        <authorList>
            <person name="Ji K."/>
            <person name="Li J."/>
        </authorList>
    </citation>
    <scope>NUCLEOTIDE SEQUENCE</scope>
    <source>
        <strain evidence="3">JKM2019</strain>
        <tissue evidence="3">Whole body</tissue>
    </source>
</reference>
<keyword evidence="1" id="KW-0472">Membrane</keyword>
<organism evidence="4 5">
    <name type="scientific">Dermatophagoides farinae</name>
    <name type="common">American house dust mite</name>
    <dbReference type="NCBI Taxonomy" id="6954"/>
    <lineage>
        <taxon>Eukaryota</taxon>
        <taxon>Metazoa</taxon>
        <taxon>Ecdysozoa</taxon>
        <taxon>Arthropoda</taxon>
        <taxon>Chelicerata</taxon>
        <taxon>Arachnida</taxon>
        <taxon>Acari</taxon>
        <taxon>Acariformes</taxon>
        <taxon>Sarcoptiformes</taxon>
        <taxon>Astigmata</taxon>
        <taxon>Psoroptidia</taxon>
        <taxon>Analgoidea</taxon>
        <taxon>Pyroglyphidae</taxon>
        <taxon>Dermatophagoidinae</taxon>
        <taxon>Dermatophagoides</taxon>
    </lineage>
</organism>
<dbReference type="PROSITE" id="PS51340">
    <property type="entry name" value="MOSC"/>
    <property type="match status" value="1"/>
</dbReference>
<comment type="caution">
    <text evidence="4">The sequence shown here is derived from an EMBL/GenBank/DDBJ whole genome shotgun (WGS) entry which is preliminary data.</text>
</comment>
<dbReference type="GO" id="GO:0030151">
    <property type="term" value="F:molybdenum ion binding"/>
    <property type="evidence" value="ECO:0007669"/>
    <property type="project" value="InterPro"/>
</dbReference>
<evidence type="ECO:0000313" key="3">
    <source>
        <dbReference type="EMBL" id="KAH7646325.1"/>
    </source>
</evidence>
<keyword evidence="5" id="KW-1185">Reference proteome</keyword>
<dbReference type="Proteomes" id="UP000790347">
    <property type="component" value="Unassembled WGS sequence"/>
</dbReference>
<accession>A0A922I2B7</accession>
<protein>
    <submittedName>
        <fullName evidence="4">Mitochondrial amidoxime reducing component 2</fullName>
    </submittedName>
</protein>
<name>A0A922I2B7_DERFA</name>
<dbReference type="Pfam" id="PF03476">
    <property type="entry name" value="MOSC_N"/>
    <property type="match status" value="1"/>
</dbReference>
<keyword evidence="1" id="KW-1133">Transmembrane helix</keyword>
<dbReference type="PANTHER" id="PTHR14237">
    <property type="entry name" value="MOLYBDOPTERIN COFACTOR SULFURASE MOSC"/>
    <property type="match status" value="1"/>
</dbReference>
<dbReference type="SUPFAM" id="SSF50800">
    <property type="entry name" value="PK beta-barrel domain-like"/>
    <property type="match status" value="1"/>
</dbReference>
<evidence type="ECO:0000313" key="4">
    <source>
        <dbReference type="EMBL" id="KAH9516766.1"/>
    </source>
</evidence>
<reference evidence="3" key="3">
    <citation type="journal article" date="2021" name="World Allergy Organ. J.">
        <title>Chromosome-level assembly of Dermatophagoides farinae genome and transcriptome reveals two novel allergens Der f 37 and Der f 39.</title>
        <authorList>
            <person name="Chen J."/>
            <person name="Cai Z."/>
            <person name="Fan D."/>
            <person name="Hu J."/>
            <person name="Hou Y."/>
            <person name="He Y."/>
            <person name="Zhang Z."/>
            <person name="Zhao Z."/>
            <person name="Gao P."/>
            <person name="Hu W."/>
            <person name="Sun J."/>
            <person name="Li J."/>
            <person name="Ji K."/>
        </authorList>
    </citation>
    <scope>NUCLEOTIDE SEQUENCE</scope>
    <source>
        <strain evidence="3">JKM2019</strain>
    </source>
</reference>
<feature type="domain" description="MOSC" evidence="2">
    <location>
        <begin position="164"/>
        <end position="311"/>
    </location>
</feature>
<keyword evidence="1" id="KW-0812">Transmembrane</keyword>
<feature type="transmembrane region" description="Helical" evidence="1">
    <location>
        <begin position="6"/>
        <end position="25"/>
    </location>
</feature>
<dbReference type="PANTHER" id="PTHR14237:SF19">
    <property type="entry name" value="MITOCHONDRIAL AMIDOXIME REDUCING COMPONENT 1"/>
    <property type="match status" value="1"/>
</dbReference>
<dbReference type="AlphaFoldDB" id="A0A922I2B7"/>
<dbReference type="InterPro" id="IPR005303">
    <property type="entry name" value="MOCOS_middle"/>
</dbReference>
<dbReference type="InterPro" id="IPR011037">
    <property type="entry name" value="Pyrv_Knase-like_insert_dom_sf"/>
</dbReference>
<proteinExistence type="predicted"/>
<dbReference type="Pfam" id="PF03473">
    <property type="entry name" value="MOSC"/>
    <property type="match status" value="1"/>
</dbReference>
<dbReference type="SUPFAM" id="SSF141673">
    <property type="entry name" value="MOSC N-terminal domain-like"/>
    <property type="match status" value="1"/>
</dbReference>
<gene>
    <name evidence="4" type="primary">MARC2</name>
    <name evidence="4" type="ORF">DERF_007485</name>
    <name evidence="3" type="ORF">HUG17_1863</name>
</gene>
<evidence type="ECO:0000313" key="5">
    <source>
        <dbReference type="Proteomes" id="UP000790347"/>
    </source>
</evidence>
<reference evidence="4" key="1">
    <citation type="submission" date="2013-05" db="EMBL/GenBank/DDBJ databases">
        <authorList>
            <person name="Yim A.K.Y."/>
            <person name="Chan T.F."/>
            <person name="Ji K.M."/>
            <person name="Liu X.Y."/>
            <person name="Zhou J.W."/>
            <person name="Li R.Q."/>
            <person name="Yang K.Y."/>
            <person name="Li J."/>
            <person name="Li M."/>
            <person name="Law P.T.W."/>
            <person name="Wu Y.L."/>
            <person name="Cai Z.L."/>
            <person name="Qin H."/>
            <person name="Bao Y."/>
            <person name="Leung R.K.K."/>
            <person name="Ng P.K.S."/>
            <person name="Zou J."/>
            <person name="Zhong X.J."/>
            <person name="Ran P.X."/>
            <person name="Zhong N.S."/>
            <person name="Liu Z.G."/>
            <person name="Tsui S.K.W."/>
        </authorList>
    </citation>
    <scope>NUCLEOTIDE SEQUENCE</scope>
    <source>
        <strain evidence="4">Derf</strain>
        <tissue evidence="4">Whole organism</tissue>
    </source>
</reference>
<dbReference type="GO" id="GO:0003824">
    <property type="term" value="F:catalytic activity"/>
    <property type="evidence" value="ECO:0007669"/>
    <property type="project" value="InterPro"/>
</dbReference>
<dbReference type="EMBL" id="SDOV01000001">
    <property type="protein sequence ID" value="KAH7646325.1"/>
    <property type="molecule type" value="Genomic_DNA"/>
</dbReference>